<keyword evidence="7 10" id="KW-0675">Receptor</keyword>
<evidence type="ECO:0000256" key="2">
    <source>
        <dbReference type="ARBA" id="ARBA00022606"/>
    </source>
</evidence>
<keyword evidence="11" id="KW-1185">Reference proteome</keyword>
<keyword evidence="3 9" id="KW-0812">Transmembrane</keyword>
<dbReference type="OrthoDB" id="7634903at2759"/>
<feature type="transmembrane region" description="Helical" evidence="9">
    <location>
        <begin position="39"/>
        <end position="58"/>
    </location>
</feature>
<evidence type="ECO:0000256" key="4">
    <source>
        <dbReference type="ARBA" id="ARBA00022725"/>
    </source>
</evidence>
<keyword evidence="5 9" id="KW-1133">Transmembrane helix</keyword>
<sequence length="261" mass="29882">MMTKSSIVKDVEWAIGSHRTLLRINGLWIYSEKHSWLDIAMNIQALLLTLSIFGFVTLPQTIALMKTWGNVTLIGDNIMSNLPVTMAGIKLIKMWTNKKILVRMVKQIENDWYQLSNNTERDVMIKYAKIPKLMLLCGLINITSSTLFYHILSNFFGITLRATSNLTDIYGDKILPLQSVYFFDLSTTLSFYFVSWSQLFGSLVASLVYTTFDITFGLFVLHTCALLENLSERIHNMPMDSEVKFQKTLKSTVLQHCALVR</sequence>
<dbReference type="Pfam" id="PF02949">
    <property type="entry name" value="7tm_6"/>
    <property type="match status" value="1"/>
</dbReference>
<reference evidence="10" key="1">
    <citation type="submission" date="2021-04" db="EMBL/GenBank/DDBJ databases">
        <authorList>
            <person name="Chebbi M.A.C M."/>
        </authorList>
    </citation>
    <scope>NUCLEOTIDE SEQUENCE</scope>
</reference>
<evidence type="ECO:0000256" key="9">
    <source>
        <dbReference type="SAM" id="Phobius"/>
    </source>
</evidence>
<evidence type="ECO:0000256" key="3">
    <source>
        <dbReference type="ARBA" id="ARBA00022692"/>
    </source>
</evidence>
<comment type="subcellular location">
    <subcellularLocation>
        <location evidence="1">Membrane</location>
        <topology evidence="1">Multi-pass membrane protein</topology>
    </subcellularLocation>
</comment>
<feature type="transmembrane region" description="Helical" evidence="9">
    <location>
        <begin position="199"/>
        <end position="227"/>
    </location>
</feature>
<dbReference type="AlphaFoldDB" id="A0A8J2MTW2"/>
<evidence type="ECO:0000313" key="10">
    <source>
        <dbReference type="EMBL" id="CAG5107917.1"/>
    </source>
</evidence>
<feature type="transmembrane region" description="Helical" evidence="9">
    <location>
        <begin position="133"/>
        <end position="152"/>
    </location>
</feature>
<evidence type="ECO:0000256" key="7">
    <source>
        <dbReference type="ARBA" id="ARBA00023170"/>
    </source>
</evidence>
<organism evidence="10 11">
    <name type="scientific">Cotesia congregata</name>
    <name type="common">Parasitoid wasp</name>
    <name type="synonym">Apanteles congregatus</name>
    <dbReference type="NCBI Taxonomy" id="51543"/>
    <lineage>
        <taxon>Eukaryota</taxon>
        <taxon>Metazoa</taxon>
        <taxon>Ecdysozoa</taxon>
        <taxon>Arthropoda</taxon>
        <taxon>Hexapoda</taxon>
        <taxon>Insecta</taxon>
        <taxon>Pterygota</taxon>
        <taxon>Neoptera</taxon>
        <taxon>Endopterygota</taxon>
        <taxon>Hymenoptera</taxon>
        <taxon>Apocrita</taxon>
        <taxon>Ichneumonoidea</taxon>
        <taxon>Braconidae</taxon>
        <taxon>Microgastrinae</taxon>
        <taxon>Cotesia</taxon>
    </lineage>
</organism>
<name>A0A8J2MTW2_COTCN</name>
<dbReference type="GO" id="GO:0007165">
    <property type="term" value="P:signal transduction"/>
    <property type="evidence" value="ECO:0007669"/>
    <property type="project" value="UniProtKB-KW"/>
</dbReference>
<evidence type="ECO:0000256" key="6">
    <source>
        <dbReference type="ARBA" id="ARBA00023136"/>
    </source>
</evidence>
<keyword evidence="8" id="KW-0807">Transducer</keyword>
<keyword evidence="2" id="KW-0716">Sensory transduction</keyword>
<dbReference type="EMBL" id="CAJNRD030001124">
    <property type="protein sequence ID" value="CAG5107917.1"/>
    <property type="molecule type" value="Genomic_DNA"/>
</dbReference>
<evidence type="ECO:0000256" key="1">
    <source>
        <dbReference type="ARBA" id="ARBA00004141"/>
    </source>
</evidence>
<gene>
    <name evidence="10" type="ORF">HICCMSTLAB_LOCUS12977</name>
</gene>
<dbReference type="GO" id="GO:0005549">
    <property type="term" value="F:odorant binding"/>
    <property type="evidence" value="ECO:0007669"/>
    <property type="project" value="InterPro"/>
</dbReference>
<dbReference type="Proteomes" id="UP000786811">
    <property type="component" value="Unassembled WGS sequence"/>
</dbReference>
<evidence type="ECO:0000256" key="8">
    <source>
        <dbReference type="ARBA" id="ARBA00023224"/>
    </source>
</evidence>
<dbReference type="GO" id="GO:0004984">
    <property type="term" value="F:olfactory receptor activity"/>
    <property type="evidence" value="ECO:0007669"/>
    <property type="project" value="InterPro"/>
</dbReference>
<protein>
    <submittedName>
        <fullName evidence="10">Olfactory receptor 201</fullName>
    </submittedName>
</protein>
<comment type="caution">
    <text evidence="10">The sequence shown here is derived from an EMBL/GenBank/DDBJ whole genome shotgun (WGS) entry which is preliminary data.</text>
</comment>
<keyword evidence="4" id="KW-0552">Olfaction</keyword>
<accession>A0A8J2MTW2</accession>
<keyword evidence="6 9" id="KW-0472">Membrane</keyword>
<dbReference type="InterPro" id="IPR004117">
    <property type="entry name" value="7tm6_olfct_rcpt"/>
</dbReference>
<evidence type="ECO:0000313" key="11">
    <source>
        <dbReference type="Proteomes" id="UP000786811"/>
    </source>
</evidence>
<proteinExistence type="predicted"/>
<dbReference type="GO" id="GO:0016020">
    <property type="term" value="C:membrane"/>
    <property type="evidence" value="ECO:0007669"/>
    <property type="project" value="UniProtKB-SubCell"/>
</dbReference>
<evidence type="ECO:0000256" key="5">
    <source>
        <dbReference type="ARBA" id="ARBA00022989"/>
    </source>
</evidence>